<dbReference type="AlphaFoldDB" id="A0A7S1BG09"/>
<feature type="chain" id="PRO_5031058220" evidence="1">
    <location>
        <begin position="19"/>
        <end position="550"/>
    </location>
</feature>
<evidence type="ECO:0000256" key="1">
    <source>
        <dbReference type="SAM" id="SignalP"/>
    </source>
</evidence>
<protein>
    <submittedName>
        <fullName evidence="2">Uncharacterized protein</fullName>
    </submittedName>
</protein>
<accession>A0A7S1BG09</accession>
<name>A0A7S1BG09_9STRA</name>
<organism evidence="2">
    <name type="scientific">Corethron hystrix</name>
    <dbReference type="NCBI Taxonomy" id="216773"/>
    <lineage>
        <taxon>Eukaryota</taxon>
        <taxon>Sar</taxon>
        <taxon>Stramenopiles</taxon>
        <taxon>Ochrophyta</taxon>
        <taxon>Bacillariophyta</taxon>
        <taxon>Coscinodiscophyceae</taxon>
        <taxon>Corethrophycidae</taxon>
        <taxon>Corethrales</taxon>
        <taxon>Corethraceae</taxon>
        <taxon>Corethron</taxon>
    </lineage>
</organism>
<sequence length="550" mass="61822">MKFSFVLALIATLSSVQGQIITDFNVHSRDITPVVGRGYSTITGKFYTSCMSVETEQDTTVDFDVFFTEYTDSSDAAAALSGKIRQYASYDIVRDRIYGLLGSNTSPIESTWNGQAMHMLTLTMAIDRYFETIEDDGDTEIDEDALDMLETGGILEFFHACGPYYVNSLRKSSEITSMYTYYSPNMKGNVMYNYAIKQRLMGYQATRRAFAFDTNALIETVAYGLDIGAAGGILAYDSYDDFHMVMETAFESFKNPSCGVVRQIELVPYTTQDDFELAVRTARIIDVPTLDARGRQRYSRNGKEDLACNTEIEEKCTIVDGTRLKRASYTCIATCADGCNPLSTCTPMMGASYSLEMRRFNLIQNGDFLLQIDLNLRNEYLFLNKFQNCLQALMEMGDSEDQKELINKSDFTTSATVEQLRMRLAFGTVCPDSSSCSLSANTNYNNSAGYLLTQYRLHVMRYANLYVTPCLLELQGDYMGIFGGNMQFAHWTEYPACNKFECALPGHYWPPSATTCTNNTASMNSLQATVDQYCMPNLRSIVGEYTYGNY</sequence>
<feature type="signal peptide" evidence="1">
    <location>
        <begin position="1"/>
        <end position="18"/>
    </location>
</feature>
<proteinExistence type="predicted"/>
<evidence type="ECO:0000313" key="2">
    <source>
        <dbReference type="EMBL" id="CAD8886182.1"/>
    </source>
</evidence>
<keyword evidence="1" id="KW-0732">Signal</keyword>
<reference evidence="2" key="1">
    <citation type="submission" date="2021-01" db="EMBL/GenBank/DDBJ databases">
        <authorList>
            <person name="Corre E."/>
            <person name="Pelletier E."/>
            <person name="Niang G."/>
            <person name="Scheremetjew M."/>
            <person name="Finn R."/>
            <person name="Kale V."/>
            <person name="Holt S."/>
            <person name="Cochrane G."/>
            <person name="Meng A."/>
            <person name="Brown T."/>
            <person name="Cohen L."/>
        </authorList>
    </citation>
    <scope>NUCLEOTIDE SEQUENCE</scope>
    <source>
        <strain evidence="2">308</strain>
    </source>
</reference>
<dbReference type="EMBL" id="HBFR01018409">
    <property type="protein sequence ID" value="CAD8886182.1"/>
    <property type="molecule type" value="Transcribed_RNA"/>
</dbReference>
<gene>
    <name evidence="2" type="ORF">CHYS00102_LOCUS13380</name>
</gene>